<dbReference type="RefSeq" id="WP_002686441.1">
    <property type="nucleotide sequence ID" value="NZ_UFTJ01000001.1"/>
</dbReference>
<dbReference type="Gene3D" id="3.40.50.150">
    <property type="entry name" value="Vaccinia Virus protein VP39"/>
    <property type="match status" value="1"/>
</dbReference>
<evidence type="ECO:0000256" key="6">
    <source>
        <dbReference type="PROSITE-ProRule" id="PRU01016"/>
    </source>
</evidence>
<dbReference type="PROSITE" id="PS00095">
    <property type="entry name" value="C5_MTASE_2"/>
    <property type="match status" value="1"/>
</dbReference>
<dbReference type="PANTHER" id="PTHR46098">
    <property type="entry name" value="TRNA (CYTOSINE(38)-C(5))-METHYLTRANSFERASE"/>
    <property type="match status" value="1"/>
</dbReference>
<dbReference type="PROSITE" id="PS51679">
    <property type="entry name" value="SAM_MT_C5"/>
    <property type="match status" value="1"/>
</dbReference>
<gene>
    <name evidence="9" type="primary">banIM</name>
    <name evidence="9" type="ORF">NCTC11661_00816</name>
</gene>
<evidence type="ECO:0000256" key="8">
    <source>
        <dbReference type="RuleBase" id="RU000417"/>
    </source>
</evidence>
<dbReference type="EMBL" id="UFTJ01000001">
    <property type="protein sequence ID" value="SSZ47150.1"/>
    <property type="molecule type" value="Genomic_DNA"/>
</dbReference>
<comment type="catalytic activity">
    <reaction evidence="5 8">
        <text>a 2'-deoxycytidine in DNA + S-adenosyl-L-methionine = a 5-methyl-2'-deoxycytidine in DNA + S-adenosyl-L-homocysteine + H(+)</text>
        <dbReference type="Rhea" id="RHEA:13681"/>
        <dbReference type="Rhea" id="RHEA-COMP:11369"/>
        <dbReference type="Rhea" id="RHEA-COMP:11370"/>
        <dbReference type="ChEBI" id="CHEBI:15378"/>
        <dbReference type="ChEBI" id="CHEBI:57856"/>
        <dbReference type="ChEBI" id="CHEBI:59789"/>
        <dbReference type="ChEBI" id="CHEBI:85452"/>
        <dbReference type="ChEBI" id="CHEBI:85454"/>
        <dbReference type="EC" id="2.1.1.37"/>
    </reaction>
</comment>
<keyword evidence="1 6" id="KW-0489">Methyltransferase</keyword>
<reference evidence="9 10" key="1">
    <citation type="submission" date="2018-06" db="EMBL/GenBank/DDBJ databases">
        <authorList>
            <consortium name="Pathogen Informatics"/>
            <person name="Doyle S."/>
        </authorList>
    </citation>
    <scope>NUCLEOTIDE SEQUENCE [LARGE SCALE GENOMIC DNA]</scope>
    <source>
        <strain evidence="9 10">NCTC11661</strain>
    </source>
</reference>
<keyword evidence="3 6" id="KW-0949">S-adenosyl-L-methionine</keyword>
<evidence type="ECO:0000256" key="5">
    <source>
        <dbReference type="ARBA" id="ARBA00047422"/>
    </source>
</evidence>
<dbReference type="InterPro" id="IPR018117">
    <property type="entry name" value="C5_DNA_meth_AS"/>
</dbReference>
<proteinExistence type="inferred from homology"/>
<dbReference type="InterPro" id="IPR031303">
    <property type="entry name" value="C5_meth_CS"/>
</dbReference>
<dbReference type="InterPro" id="IPR029063">
    <property type="entry name" value="SAM-dependent_MTases_sf"/>
</dbReference>
<dbReference type="PROSITE" id="PS00094">
    <property type="entry name" value="C5_MTASE_1"/>
    <property type="match status" value="1"/>
</dbReference>
<dbReference type="NCBIfam" id="TIGR00675">
    <property type="entry name" value="dcm"/>
    <property type="match status" value="1"/>
</dbReference>
<dbReference type="GO" id="GO:0009307">
    <property type="term" value="P:DNA restriction-modification system"/>
    <property type="evidence" value="ECO:0007669"/>
    <property type="project" value="UniProtKB-KW"/>
</dbReference>
<sequence>MEKRVNVLDLFSGIGGFSLGLERAGFEINKHYFSEINKHSVACYRYRFPNAMDLGDVQQINSETINERIDIITFGSPCQDFSLAGKRQGLEGERSSLIKEAMRLIKELQPSVFIWENVKGTFSSNAGRDFKAILQAFANIGGYRLEWQLLNTRWFLPQNRERIYLVGHFAGRSKPGIFPIGENDFLFGNPKKTNERQSQTQYSTTLKASGVMKADDTFIEVPKIAGCLTGGGNSGGLHSDMTTIKVGTFRTHNDGKGFREVKSEVCPTIPARARQDGSGQPVIQQLPRGKNQGNNFEICPTISSNAFEQNNFVSGIRRLTEIECERLQGFPDDWTKYGNYYGTIKEISKTQRYKMLGNAVTVDVVCEVAKRLLRVNNLL</sequence>
<evidence type="ECO:0000256" key="7">
    <source>
        <dbReference type="RuleBase" id="RU000416"/>
    </source>
</evidence>
<evidence type="ECO:0000256" key="3">
    <source>
        <dbReference type="ARBA" id="ARBA00022691"/>
    </source>
</evidence>
<accession>A0A376C1M1</accession>
<dbReference type="EC" id="2.1.1.37" evidence="8"/>
<dbReference type="Proteomes" id="UP000255515">
    <property type="component" value="Unassembled WGS sequence"/>
</dbReference>
<dbReference type="SUPFAM" id="SSF53335">
    <property type="entry name" value="S-adenosyl-L-methionine-dependent methyltransferases"/>
    <property type="match status" value="1"/>
</dbReference>
<keyword evidence="4" id="KW-0680">Restriction system</keyword>
<dbReference type="PANTHER" id="PTHR46098:SF1">
    <property type="entry name" value="TRNA (CYTOSINE(38)-C(5))-METHYLTRANSFERASE"/>
    <property type="match status" value="1"/>
</dbReference>
<feature type="active site" evidence="6">
    <location>
        <position position="78"/>
    </location>
</feature>
<evidence type="ECO:0000313" key="10">
    <source>
        <dbReference type="Proteomes" id="UP000255515"/>
    </source>
</evidence>
<dbReference type="GO" id="GO:0003886">
    <property type="term" value="F:DNA (cytosine-5-)-methyltransferase activity"/>
    <property type="evidence" value="ECO:0007669"/>
    <property type="project" value="UniProtKB-EC"/>
</dbReference>
<keyword evidence="2 6" id="KW-0808">Transferase</keyword>
<evidence type="ECO:0000313" key="9">
    <source>
        <dbReference type="EMBL" id="SSZ47150.1"/>
    </source>
</evidence>
<dbReference type="InterPro" id="IPR050750">
    <property type="entry name" value="C5-MTase"/>
</dbReference>
<dbReference type="InterPro" id="IPR001525">
    <property type="entry name" value="C5_MeTfrase"/>
</dbReference>
<name>A0A376C1M1_9FLAO</name>
<organism evidence="9 10">
    <name type="scientific">Bergeyella zoohelcum</name>
    <dbReference type="NCBI Taxonomy" id="1015"/>
    <lineage>
        <taxon>Bacteria</taxon>
        <taxon>Pseudomonadati</taxon>
        <taxon>Bacteroidota</taxon>
        <taxon>Flavobacteriia</taxon>
        <taxon>Flavobacteriales</taxon>
        <taxon>Weeksellaceae</taxon>
        <taxon>Bergeyella</taxon>
    </lineage>
</organism>
<evidence type="ECO:0000256" key="4">
    <source>
        <dbReference type="ARBA" id="ARBA00022747"/>
    </source>
</evidence>
<dbReference type="Gene3D" id="3.90.120.10">
    <property type="entry name" value="DNA Methylase, subunit A, domain 2"/>
    <property type="match status" value="1"/>
</dbReference>
<comment type="similarity">
    <text evidence="6 7">Belongs to the class I-like SAM-binding methyltransferase superfamily. C5-methyltransferase family.</text>
</comment>
<evidence type="ECO:0000256" key="2">
    <source>
        <dbReference type="ARBA" id="ARBA00022679"/>
    </source>
</evidence>
<dbReference type="Pfam" id="PF00145">
    <property type="entry name" value="DNA_methylase"/>
    <property type="match status" value="1"/>
</dbReference>
<protein>
    <recommendedName>
        <fullName evidence="8">Cytosine-specific methyltransferase</fullName>
        <ecNumber evidence="8">2.1.1.37</ecNumber>
    </recommendedName>
</protein>
<evidence type="ECO:0000256" key="1">
    <source>
        <dbReference type="ARBA" id="ARBA00022603"/>
    </source>
</evidence>
<dbReference type="AlphaFoldDB" id="A0A376C1M1"/>
<dbReference type="GO" id="GO:0032259">
    <property type="term" value="P:methylation"/>
    <property type="evidence" value="ECO:0007669"/>
    <property type="project" value="UniProtKB-KW"/>
</dbReference>
<dbReference type="PRINTS" id="PR00105">
    <property type="entry name" value="C5METTRFRASE"/>
</dbReference>